<evidence type="ECO:0000256" key="5">
    <source>
        <dbReference type="ARBA" id="ARBA00022984"/>
    </source>
</evidence>
<keyword evidence="3 8" id="KW-0812">Transmembrane</keyword>
<reference evidence="9 10" key="1">
    <citation type="submission" date="2024-04" db="EMBL/GenBank/DDBJ databases">
        <title>Defined microbial consortia suppress multidrug-resistant proinflammatory Enterobacteriaceae via ecological control.</title>
        <authorList>
            <person name="Furuichi M."/>
            <person name="Kawaguchi T."/>
            <person name="Pust M."/>
            <person name="Yasuma K."/>
            <person name="Plichta D."/>
            <person name="Hasegawa N."/>
            <person name="Ohya T."/>
            <person name="Bhattarai S."/>
            <person name="Sasajima S."/>
            <person name="Aoto Y."/>
            <person name="Tuganbaev T."/>
            <person name="Yaginuma M."/>
            <person name="Ueda M."/>
            <person name="Okahashi N."/>
            <person name="Amafuji K."/>
            <person name="Kiridooshi Y."/>
            <person name="Sugita K."/>
            <person name="Strazar M."/>
            <person name="Skelly A."/>
            <person name="Suda W."/>
            <person name="Hattori M."/>
            <person name="Nakamoto N."/>
            <person name="Caballero S."/>
            <person name="Norman J."/>
            <person name="Olle B."/>
            <person name="Tanoue T."/>
            <person name="Arita M."/>
            <person name="Bucci V."/>
            <person name="Atarashi K."/>
            <person name="Xavier R."/>
            <person name="Honda K."/>
        </authorList>
    </citation>
    <scope>NUCLEOTIDE SEQUENCE [LARGE SCALE GENOMIC DNA]</scope>
    <source>
        <strain evidence="10">f13</strain>
    </source>
</reference>
<feature type="transmembrane region" description="Helical" evidence="8">
    <location>
        <begin position="12"/>
        <end position="36"/>
    </location>
</feature>
<evidence type="ECO:0000313" key="9">
    <source>
        <dbReference type="EMBL" id="GAA6268498.1"/>
    </source>
</evidence>
<evidence type="ECO:0000313" key="10">
    <source>
        <dbReference type="Proteomes" id="UP001600894"/>
    </source>
</evidence>
<dbReference type="PANTHER" id="PTHR30250">
    <property type="entry name" value="PST FAMILY PREDICTED COLANIC ACID TRANSPORTER"/>
    <property type="match status" value="1"/>
</dbReference>
<name>A0ABQ0AWU1_9FIRM</name>
<dbReference type="InterPro" id="IPR024923">
    <property type="entry name" value="PG_synth_SpoVB"/>
</dbReference>
<feature type="transmembrane region" description="Helical" evidence="8">
    <location>
        <begin position="450"/>
        <end position="471"/>
    </location>
</feature>
<keyword evidence="10" id="KW-1185">Reference proteome</keyword>
<accession>A0ABQ0AWU1</accession>
<evidence type="ECO:0000256" key="6">
    <source>
        <dbReference type="ARBA" id="ARBA00022989"/>
    </source>
</evidence>
<comment type="subcellular location">
    <subcellularLocation>
        <location evidence="1">Cell membrane</location>
        <topology evidence="1">Multi-pass membrane protein</topology>
    </subcellularLocation>
</comment>
<keyword evidence="7 8" id="KW-0472">Membrane</keyword>
<organism evidence="9 10">
    <name type="scientific">Enterocloster alcoholdehydrogenati</name>
    <dbReference type="NCBI Taxonomy" id="2547410"/>
    <lineage>
        <taxon>Bacteria</taxon>
        <taxon>Bacillati</taxon>
        <taxon>Bacillota</taxon>
        <taxon>Clostridia</taxon>
        <taxon>Lachnospirales</taxon>
        <taxon>Lachnospiraceae</taxon>
        <taxon>Enterocloster</taxon>
    </lineage>
</organism>
<evidence type="ECO:0000256" key="7">
    <source>
        <dbReference type="ARBA" id="ARBA00023136"/>
    </source>
</evidence>
<evidence type="ECO:0000256" key="8">
    <source>
        <dbReference type="SAM" id="Phobius"/>
    </source>
</evidence>
<dbReference type="Proteomes" id="UP001600894">
    <property type="component" value="Unassembled WGS sequence"/>
</dbReference>
<feature type="transmembrane region" description="Helical" evidence="8">
    <location>
        <begin position="257"/>
        <end position="278"/>
    </location>
</feature>
<protein>
    <submittedName>
        <fullName evidence="9">Polysaccharide biosynthesis protein</fullName>
    </submittedName>
</protein>
<comment type="caution">
    <text evidence="9">The sequence shown here is derived from an EMBL/GenBank/DDBJ whole genome shotgun (WGS) entry which is preliminary data.</text>
</comment>
<feature type="transmembrane region" description="Helical" evidence="8">
    <location>
        <begin position="388"/>
        <end position="413"/>
    </location>
</feature>
<feature type="transmembrane region" description="Helical" evidence="8">
    <location>
        <begin position="357"/>
        <end position="382"/>
    </location>
</feature>
<dbReference type="PIRSF" id="PIRSF038958">
    <property type="entry name" value="PG_synth_SpoVB"/>
    <property type="match status" value="1"/>
</dbReference>
<feature type="transmembrane region" description="Helical" evidence="8">
    <location>
        <begin position="96"/>
        <end position="114"/>
    </location>
</feature>
<dbReference type="InterPro" id="IPR050833">
    <property type="entry name" value="Poly_Biosynth_Transport"/>
</dbReference>
<feature type="transmembrane region" description="Helical" evidence="8">
    <location>
        <begin position="425"/>
        <end position="444"/>
    </location>
</feature>
<evidence type="ECO:0000256" key="1">
    <source>
        <dbReference type="ARBA" id="ARBA00004651"/>
    </source>
</evidence>
<dbReference type="RefSeq" id="WP_390469562.1">
    <property type="nucleotide sequence ID" value="NZ_BAABXL010000001.1"/>
</dbReference>
<feature type="transmembrane region" description="Helical" evidence="8">
    <location>
        <begin position="134"/>
        <end position="152"/>
    </location>
</feature>
<keyword evidence="6 8" id="KW-1133">Transmembrane helix</keyword>
<feature type="transmembrane region" description="Helical" evidence="8">
    <location>
        <begin position="173"/>
        <end position="193"/>
    </location>
</feature>
<feature type="transmembrane region" description="Helical" evidence="8">
    <location>
        <begin position="483"/>
        <end position="512"/>
    </location>
</feature>
<dbReference type="PANTHER" id="PTHR30250:SF21">
    <property type="entry name" value="LIPID II FLIPPASE MURJ"/>
    <property type="match status" value="1"/>
</dbReference>
<gene>
    <name evidence="9" type="ORF">F130042H8_15580</name>
</gene>
<sequence>MKTNSEKKAKRAADFVIQGSILAMAGILVRIIGMLYRMPLNDIIGKQGNGYYTSAYNVYNILLILSSYSMPVAISKMISSRLARGEYENCRRILKAGLIYATIAGGIAGCALWFGADLFADLMKTPFSSYALKTLAPTIWIMAYLGVLRGYFQGTGTMVPTALSQIMEQVVNAIVSVVAAGILFNVGLGMNGAEGAQNYSYALGAAGGTIGTGAGAVTAFIFFMILTAAKGREALGEGKGQAKGAEYMRTGESRESYGRLMYVLTITVLPIIVSSAVYNCSNVVDNFLFGQGMDRLGYTGEEIAVFWGALGQYQLLFNIPVAVSNALSSSLIPSLSRAVSKKDSKETKKRIRAAVRFSMLISIPAAVGIAVLASPVCDLLFAGEDNSLLIRLTMSGALAVVFFSLSTVTNAVLQGLNRLDVPVRHAFISLAVHIVLVEVFLLVFRMGIFSVVYANILFAFMMCLLNGRTIARCADYRQEYKKTMVLPTVCALIMGAAAWGVYRGIIFVFPALLHHGRIGMAFVVLPSVAAAIAVYGVLLIRLKAVDEEELKEMPMGTRLVGLCKKAKLL</sequence>
<keyword evidence="2" id="KW-1003">Cell membrane</keyword>
<dbReference type="InterPro" id="IPR004268">
    <property type="entry name" value="MurJ"/>
</dbReference>
<feature type="transmembrane region" description="Helical" evidence="8">
    <location>
        <begin position="518"/>
        <end position="540"/>
    </location>
</feature>
<keyword evidence="4" id="KW-0133">Cell shape</keyword>
<proteinExistence type="predicted"/>
<dbReference type="EMBL" id="BAABXL010000001">
    <property type="protein sequence ID" value="GAA6268498.1"/>
    <property type="molecule type" value="Genomic_DNA"/>
</dbReference>
<feature type="transmembrane region" description="Helical" evidence="8">
    <location>
        <begin position="199"/>
        <end position="226"/>
    </location>
</feature>
<feature type="transmembrane region" description="Helical" evidence="8">
    <location>
        <begin position="56"/>
        <end position="75"/>
    </location>
</feature>
<feature type="transmembrane region" description="Helical" evidence="8">
    <location>
        <begin position="315"/>
        <end position="336"/>
    </location>
</feature>
<dbReference type="CDD" id="cd13124">
    <property type="entry name" value="MATE_SpoVB_like"/>
    <property type="match status" value="1"/>
</dbReference>
<evidence type="ECO:0000256" key="4">
    <source>
        <dbReference type="ARBA" id="ARBA00022960"/>
    </source>
</evidence>
<dbReference type="Pfam" id="PF03023">
    <property type="entry name" value="MurJ"/>
    <property type="match status" value="1"/>
</dbReference>
<evidence type="ECO:0000256" key="3">
    <source>
        <dbReference type="ARBA" id="ARBA00022692"/>
    </source>
</evidence>
<keyword evidence="5" id="KW-0573">Peptidoglycan synthesis</keyword>
<evidence type="ECO:0000256" key="2">
    <source>
        <dbReference type="ARBA" id="ARBA00022475"/>
    </source>
</evidence>